<evidence type="ECO:0000259" key="1">
    <source>
        <dbReference type="Pfam" id="PF09643"/>
    </source>
</evidence>
<dbReference type="Pfam" id="PF09643">
    <property type="entry name" value="YopX"/>
    <property type="match status" value="1"/>
</dbReference>
<dbReference type="InterPro" id="IPR010024">
    <property type="entry name" value="CHP16711"/>
</dbReference>
<dbReference type="Proteomes" id="UP000260808">
    <property type="component" value="Unassembled WGS sequence"/>
</dbReference>
<dbReference type="AlphaFoldDB" id="A0A3E4V7Z0"/>
<name>A0A3E4V7Z0_MEDGN</name>
<dbReference type="InterPro" id="IPR019096">
    <property type="entry name" value="YopX_protein"/>
</dbReference>
<dbReference type="EMBL" id="QSSX01000012">
    <property type="protein sequence ID" value="RGM23568.1"/>
    <property type="molecule type" value="Genomic_DNA"/>
</dbReference>
<gene>
    <name evidence="2" type="ORF">DXC31_06705</name>
</gene>
<dbReference type="Gene3D" id="2.30.30.290">
    <property type="entry name" value="YopX-like domains"/>
    <property type="match status" value="1"/>
</dbReference>
<comment type="caution">
    <text evidence="2">The sequence shown here is derived from an EMBL/GenBank/DDBJ whole genome shotgun (WGS) entry which is preliminary data.</text>
</comment>
<protein>
    <recommendedName>
        <fullName evidence="1">YopX protein domain-containing protein</fullName>
    </recommendedName>
</protein>
<dbReference type="GeneID" id="57435186"/>
<organism evidence="2 3">
    <name type="scientific">Mediterraneibacter gnavus</name>
    <name type="common">Ruminococcus gnavus</name>
    <dbReference type="NCBI Taxonomy" id="33038"/>
    <lineage>
        <taxon>Bacteria</taxon>
        <taxon>Bacillati</taxon>
        <taxon>Bacillota</taxon>
        <taxon>Clostridia</taxon>
        <taxon>Lachnospirales</taxon>
        <taxon>Lachnospiraceae</taxon>
        <taxon>Mediterraneibacter</taxon>
    </lineage>
</organism>
<dbReference type="NCBIfam" id="TIGR01671">
    <property type="entry name" value="phage_TIGR01671"/>
    <property type="match status" value="1"/>
</dbReference>
<proteinExistence type="predicted"/>
<evidence type="ECO:0000313" key="2">
    <source>
        <dbReference type="EMBL" id="RGM23568.1"/>
    </source>
</evidence>
<accession>A0A3E4V7Z0</accession>
<dbReference type="InterPro" id="IPR023385">
    <property type="entry name" value="YopX-like_C"/>
</dbReference>
<dbReference type="RefSeq" id="WP_004843136.1">
    <property type="nucleotide sequence ID" value="NZ_CP111084.1"/>
</dbReference>
<sequence length="148" mass="17207">MSREILFKAKRKDNGEWVEGYVVAYPSGKVEIHKISKELPDILLKCEIAPSTLCQYTGLTDKNDKKIWENDILRYSYDYDGSPFLKDGEEIKYRVGAVFWSEWRGSWAVCGRGNKKCTNNDVFKYNRNPNRTEVIGNIFDNPELLEVE</sequence>
<reference evidence="2 3" key="1">
    <citation type="submission" date="2018-08" db="EMBL/GenBank/DDBJ databases">
        <title>A genome reference for cultivated species of the human gut microbiota.</title>
        <authorList>
            <person name="Zou Y."/>
            <person name="Xue W."/>
            <person name="Luo G."/>
        </authorList>
    </citation>
    <scope>NUCLEOTIDE SEQUENCE [LARGE SCALE GENOMIC DNA]</scope>
    <source>
        <strain evidence="2 3">TF01-20-2</strain>
    </source>
</reference>
<evidence type="ECO:0000313" key="3">
    <source>
        <dbReference type="Proteomes" id="UP000260808"/>
    </source>
</evidence>
<dbReference type="SUPFAM" id="SSF159006">
    <property type="entry name" value="YopX-like"/>
    <property type="match status" value="1"/>
</dbReference>
<feature type="domain" description="YopX protein" evidence="1">
    <location>
        <begin position="7"/>
        <end position="146"/>
    </location>
</feature>